<keyword evidence="2" id="KW-1185">Reference proteome</keyword>
<evidence type="ECO:0000313" key="1">
    <source>
        <dbReference type="EMBL" id="GME87833.1"/>
    </source>
</evidence>
<organism evidence="1 2">
    <name type="scientific">Candida boidinii</name>
    <name type="common">Yeast</name>
    <dbReference type="NCBI Taxonomy" id="5477"/>
    <lineage>
        <taxon>Eukaryota</taxon>
        <taxon>Fungi</taxon>
        <taxon>Dikarya</taxon>
        <taxon>Ascomycota</taxon>
        <taxon>Saccharomycotina</taxon>
        <taxon>Pichiomycetes</taxon>
        <taxon>Pichiales</taxon>
        <taxon>Pichiaceae</taxon>
        <taxon>Ogataea</taxon>
        <taxon>Ogataea/Candida clade</taxon>
    </lineage>
</organism>
<dbReference type="Proteomes" id="UP001165101">
    <property type="component" value="Unassembled WGS sequence"/>
</dbReference>
<dbReference type="EMBL" id="BSXV01000165">
    <property type="protein sequence ID" value="GME87833.1"/>
    <property type="molecule type" value="Genomic_DNA"/>
</dbReference>
<comment type="caution">
    <text evidence="1">The sequence shown here is derived from an EMBL/GenBank/DDBJ whole genome shotgun (WGS) entry which is preliminary data.</text>
</comment>
<sequence length="400" mass="44339">MIDAGMSESETNQVFIPEPYNLVKLLVEFFYTNQVSPTCTIDELNGLLHLSNLYYIGYLKNFVISKIYSIGFKITTVLSTWKVSIEIDNPTLRHNCESFIHSNWGKLVKTNQFKELNKTFLIKLFETLHEDSSIINEIPKTSSTSTPNSNLSTTSSSVDDRTESNLPSRRPFESINSVRSNTIFDRPGANAITPSSNGPSLFSNASTARTTTSMSDTYNSYSRFGSNNSTTTNTSATSGTHDDTIHRHSVLFPRDPISSSDSLRFPLRSFDRAAGTNQHRRLYFDRPPVDRLGTESSSIETGNNPVTGVFGSYASNSNISPTQPTTHTRTIARLTRSSFPNNPERTGHFNVDPTTGENVDDTDEEAVHIATSLFEQEAAAHSQSILNALGDIDSDVEIQF</sequence>
<name>A0ACB5TGJ6_CANBO</name>
<evidence type="ECO:0000313" key="2">
    <source>
        <dbReference type="Proteomes" id="UP001165101"/>
    </source>
</evidence>
<reference evidence="1" key="1">
    <citation type="submission" date="2023-04" db="EMBL/GenBank/DDBJ databases">
        <title>Candida boidinii NBRC 1967.</title>
        <authorList>
            <person name="Ichikawa N."/>
            <person name="Sato H."/>
            <person name="Tonouchi N."/>
        </authorList>
    </citation>
    <scope>NUCLEOTIDE SEQUENCE</scope>
    <source>
        <strain evidence="1">NBRC 1967</strain>
    </source>
</reference>
<gene>
    <name evidence="1" type="ORF">Cboi01_000058100</name>
</gene>
<accession>A0ACB5TGJ6</accession>
<protein>
    <submittedName>
        <fullName evidence="1">Unnamed protein product</fullName>
    </submittedName>
</protein>
<proteinExistence type="predicted"/>